<feature type="compositionally biased region" description="Polar residues" evidence="5">
    <location>
        <begin position="535"/>
        <end position="546"/>
    </location>
</feature>
<dbReference type="PANTHER" id="PTHR36394">
    <property type="entry name" value="OS01G0277700 PROTEIN"/>
    <property type="match status" value="1"/>
</dbReference>
<dbReference type="STRING" id="93759.A0A1R3J9I7"/>
<organism evidence="8 9">
    <name type="scientific">Corchorus olitorius</name>
    <dbReference type="NCBI Taxonomy" id="93759"/>
    <lineage>
        <taxon>Eukaryota</taxon>
        <taxon>Viridiplantae</taxon>
        <taxon>Streptophyta</taxon>
        <taxon>Embryophyta</taxon>
        <taxon>Tracheophyta</taxon>
        <taxon>Spermatophyta</taxon>
        <taxon>Magnoliopsida</taxon>
        <taxon>eudicotyledons</taxon>
        <taxon>Gunneridae</taxon>
        <taxon>Pentapetalae</taxon>
        <taxon>rosids</taxon>
        <taxon>malvids</taxon>
        <taxon>Malvales</taxon>
        <taxon>Malvaceae</taxon>
        <taxon>Grewioideae</taxon>
        <taxon>Apeibeae</taxon>
        <taxon>Corchorus</taxon>
    </lineage>
</organism>
<gene>
    <name evidence="8" type="ORF">COLO4_18366</name>
</gene>
<dbReference type="AlphaFoldDB" id="A0A1R3J9I7"/>
<dbReference type="Gene3D" id="3.90.1150.220">
    <property type="match status" value="1"/>
</dbReference>
<feature type="transmembrane region" description="Helical" evidence="6">
    <location>
        <begin position="122"/>
        <end position="142"/>
    </location>
</feature>
<comment type="caution">
    <text evidence="8">The sequence shown here is derived from an EMBL/GenBank/DDBJ whole genome shotgun (WGS) entry which is preliminary data.</text>
</comment>
<evidence type="ECO:0000256" key="2">
    <source>
        <dbReference type="ARBA" id="ARBA00010258"/>
    </source>
</evidence>
<protein>
    <recommendedName>
        <fullName evidence="4">Non-structural maintenance of chromosomes element 1 homolog</fullName>
        <ecNumber evidence="3">2.3.2.27</ecNumber>
    </recommendedName>
</protein>
<evidence type="ECO:0000256" key="4">
    <source>
        <dbReference type="ARBA" id="ARBA00019422"/>
    </source>
</evidence>
<evidence type="ECO:0000256" key="3">
    <source>
        <dbReference type="ARBA" id="ARBA00012483"/>
    </source>
</evidence>
<evidence type="ECO:0000313" key="9">
    <source>
        <dbReference type="Proteomes" id="UP000187203"/>
    </source>
</evidence>
<dbReference type="InterPro" id="IPR011513">
    <property type="entry name" value="Nse1"/>
</dbReference>
<evidence type="ECO:0000259" key="7">
    <source>
        <dbReference type="Pfam" id="PF08746"/>
    </source>
</evidence>
<comment type="similarity">
    <text evidence="2">Belongs to the NSE1 family.</text>
</comment>
<feature type="transmembrane region" description="Helical" evidence="6">
    <location>
        <begin position="186"/>
        <end position="205"/>
    </location>
</feature>
<dbReference type="Gene3D" id="3.30.40.10">
    <property type="entry name" value="Zinc/RING finger domain, C3HC4 (zinc finger)"/>
    <property type="match status" value="1"/>
</dbReference>
<dbReference type="GO" id="GO:0006281">
    <property type="term" value="P:DNA repair"/>
    <property type="evidence" value="ECO:0007669"/>
    <property type="project" value="InterPro"/>
</dbReference>
<keyword evidence="6" id="KW-0472">Membrane</keyword>
<dbReference type="Proteomes" id="UP000187203">
    <property type="component" value="Unassembled WGS sequence"/>
</dbReference>
<feature type="transmembrane region" description="Helical" evidence="6">
    <location>
        <begin position="84"/>
        <end position="101"/>
    </location>
</feature>
<dbReference type="Gene3D" id="1.10.10.10">
    <property type="entry name" value="Winged helix-like DNA-binding domain superfamily/Winged helix DNA-binding domain"/>
    <property type="match status" value="1"/>
</dbReference>
<accession>A0A1R3J9I7</accession>
<comment type="catalytic activity">
    <reaction evidence="1">
        <text>S-ubiquitinyl-[E2 ubiquitin-conjugating enzyme]-L-cysteine + [acceptor protein]-L-lysine = [E2 ubiquitin-conjugating enzyme]-L-cysteine + N(6)-ubiquitinyl-[acceptor protein]-L-lysine.</text>
        <dbReference type="EC" id="2.3.2.27"/>
    </reaction>
</comment>
<dbReference type="CDD" id="cd16493">
    <property type="entry name" value="RING-CH-C4HC3_NSE1"/>
    <property type="match status" value="1"/>
</dbReference>
<keyword evidence="6" id="KW-0812">Transmembrane</keyword>
<reference evidence="9" key="1">
    <citation type="submission" date="2013-09" db="EMBL/GenBank/DDBJ databases">
        <title>Corchorus olitorius genome sequencing.</title>
        <authorList>
            <person name="Alam M."/>
            <person name="Haque M.S."/>
            <person name="Islam M.S."/>
            <person name="Emdad E.M."/>
            <person name="Islam M.M."/>
            <person name="Ahmed B."/>
            <person name="Halim A."/>
            <person name="Hossen Q.M.M."/>
            <person name="Hossain M.Z."/>
            <person name="Ahmed R."/>
            <person name="Khan M.M."/>
            <person name="Islam R."/>
            <person name="Rashid M.M."/>
            <person name="Khan S.A."/>
            <person name="Rahman M.S."/>
            <person name="Alam M."/>
            <person name="Yahiya A.S."/>
            <person name="Khan M.S."/>
            <person name="Azam M.S."/>
            <person name="Haque T."/>
            <person name="Lashkar M.Z.H."/>
            <person name="Akhand A.I."/>
            <person name="Morshed G."/>
            <person name="Roy S."/>
            <person name="Uddin K.S."/>
            <person name="Rabeya T."/>
            <person name="Hossain A.S."/>
            <person name="Chowdhury A."/>
            <person name="Snigdha A.R."/>
            <person name="Mortoza M.S."/>
            <person name="Matin S.A."/>
            <person name="Hoque S.M.E."/>
            <person name="Islam M.K."/>
            <person name="Roy D.K."/>
            <person name="Haider R."/>
            <person name="Moosa M.M."/>
            <person name="Elias S.M."/>
            <person name="Hasan A.M."/>
            <person name="Jahan S."/>
            <person name="Shafiuddin M."/>
            <person name="Mahmood N."/>
            <person name="Shommy N.S."/>
        </authorList>
    </citation>
    <scope>NUCLEOTIDE SEQUENCE [LARGE SCALE GENOMIC DNA]</scope>
    <source>
        <strain evidence="9">cv. O-4</strain>
    </source>
</reference>
<feature type="transmembrane region" description="Helical" evidence="6">
    <location>
        <begin position="47"/>
        <end position="72"/>
    </location>
</feature>
<keyword evidence="9" id="KW-1185">Reference proteome</keyword>
<evidence type="ECO:0000313" key="8">
    <source>
        <dbReference type="EMBL" id="OMO91457.1"/>
    </source>
</evidence>
<feature type="region of interest" description="Disordered" evidence="5">
    <location>
        <begin position="498"/>
        <end position="559"/>
    </location>
</feature>
<keyword evidence="6" id="KW-1133">Transmembrane helix</keyword>
<feature type="domain" description="Non-structural maintenance of chromosomes element 1 RING C4HC3-type" evidence="7">
    <location>
        <begin position="443"/>
        <end position="485"/>
    </location>
</feature>
<evidence type="ECO:0000256" key="6">
    <source>
        <dbReference type="SAM" id="Phobius"/>
    </source>
</evidence>
<feature type="transmembrane region" description="Helical" evidence="6">
    <location>
        <begin position="148"/>
        <end position="174"/>
    </location>
</feature>
<dbReference type="Pfam" id="PF08746">
    <property type="entry name" value="zf-RING-like"/>
    <property type="match status" value="1"/>
</dbReference>
<dbReference type="GO" id="GO:0061630">
    <property type="term" value="F:ubiquitin protein ligase activity"/>
    <property type="evidence" value="ECO:0007669"/>
    <property type="project" value="UniProtKB-EC"/>
</dbReference>
<dbReference type="EMBL" id="AWUE01016450">
    <property type="protein sequence ID" value="OMO91457.1"/>
    <property type="molecule type" value="Genomic_DNA"/>
</dbReference>
<dbReference type="InterPro" id="IPR014857">
    <property type="entry name" value="Nse1_RING_C4HC3-type"/>
</dbReference>
<dbReference type="FunFam" id="3.90.1150.220:FF:000002">
    <property type="entry name" value="Non-structural maintenance of chromosomes element 1"/>
    <property type="match status" value="1"/>
</dbReference>
<dbReference type="PANTHER" id="PTHR36394:SF1">
    <property type="entry name" value="OS01G0277700 PROTEIN"/>
    <property type="match status" value="1"/>
</dbReference>
<dbReference type="InterPro" id="IPR036388">
    <property type="entry name" value="WH-like_DNA-bd_sf"/>
</dbReference>
<evidence type="ECO:0000256" key="1">
    <source>
        <dbReference type="ARBA" id="ARBA00000900"/>
    </source>
</evidence>
<name>A0A1R3J9I7_9ROSI</name>
<feature type="compositionally biased region" description="Basic residues" evidence="5">
    <location>
        <begin position="550"/>
        <end position="559"/>
    </location>
</feature>
<dbReference type="InterPro" id="IPR013083">
    <property type="entry name" value="Znf_RING/FYVE/PHD"/>
</dbReference>
<dbReference type="Pfam" id="PF07574">
    <property type="entry name" value="SMC_Nse1"/>
    <property type="match status" value="1"/>
</dbReference>
<dbReference type="OrthoDB" id="1902618at2759"/>
<dbReference type="GO" id="GO:0030915">
    <property type="term" value="C:Smc5-Smc6 complex"/>
    <property type="evidence" value="ECO:0007669"/>
    <property type="project" value="InterPro"/>
</dbReference>
<sequence length="559" mass="61669">MDSFTAEDLSTIGGIATVSLLHSFIPTHWLPFSIVGRAQKWTLSRTLFVTAFGAVLHVISTSLLGITAITMANTIAGEETVHKLASLLLIVLGGSYILLFLTGKGGHSHSHNQPLEKMAVAGLVLVPALSPCATTLPVFLAVGNSSSMMVLAIIVLLFSTIIVMTSLVALSFYGASQLKFHWVERYDKVLVGSVLCLVGILTLLFHDHDGDEDSFSFPEYLGTYLSWLLRQIYSSAVSNPIMAVLNSKHHTLIQSLLSRGPLTEKEFRSIFTSITGQNPGTNQQKFDDYLLKINRELSFVQLDMRACRDQYTGQVYYGIVNNVSDEQSKLGTQYSVPQIAFFKAIIEAIAQDVTAQGSISSIDALNIRLENQILNSSGSQSQDGSFSIPAAFRAFSMSQKEKTLDQLVKDRWLCFTEDGNIGIGVRSFLDLRGWFHNAEIPSCEVCNEAGLKANLCPNEGCMVRIHQHCLKVRFSQKGAIVCPRCDTQWQYQPPKAEPIEVEDEAGMPTQTQPSQRPRRKRQRQSQNDDADHAGPSSQASVPSSDTNTRRVTRSFARLR</sequence>
<feature type="transmembrane region" description="Helical" evidence="6">
    <location>
        <begin position="12"/>
        <end position="35"/>
    </location>
</feature>
<dbReference type="EC" id="2.3.2.27" evidence="3"/>
<evidence type="ECO:0000256" key="5">
    <source>
        <dbReference type="SAM" id="MobiDB-lite"/>
    </source>
</evidence>
<proteinExistence type="inferred from homology"/>